<name>A0A286TV01_9BACT</name>
<dbReference type="EMBL" id="BAOS01000004">
    <property type="protein sequence ID" value="GAX59740.1"/>
    <property type="molecule type" value="Genomic_DNA"/>
</dbReference>
<dbReference type="InterPro" id="IPR011009">
    <property type="entry name" value="Kinase-like_dom_sf"/>
</dbReference>
<keyword evidence="2" id="KW-0418">Kinase</keyword>
<dbReference type="Pfam" id="PF06293">
    <property type="entry name" value="Kdo"/>
    <property type="match status" value="1"/>
</dbReference>
<dbReference type="Gene3D" id="1.10.510.10">
    <property type="entry name" value="Transferase(Phosphotransferase) domain 1"/>
    <property type="match status" value="1"/>
</dbReference>
<dbReference type="PROSITE" id="PS50011">
    <property type="entry name" value="PROTEIN_KINASE_DOM"/>
    <property type="match status" value="1"/>
</dbReference>
<organism evidence="2 3">
    <name type="scientific">Candidatus Scalindua japonica</name>
    <dbReference type="NCBI Taxonomy" id="1284222"/>
    <lineage>
        <taxon>Bacteria</taxon>
        <taxon>Pseudomonadati</taxon>
        <taxon>Planctomycetota</taxon>
        <taxon>Candidatus Brocadiia</taxon>
        <taxon>Candidatus Brocadiales</taxon>
        <taxon>Candidatus Scalinduaceae</taxon>
        <taxon>Candidatus Scalindua</taxon>
    </lineage>
</organism>
<accession>A0A286TV01</accession>
<evidence type="ECO:0000313" key="2">
    <source>
        <dbReference type="EMBL" id="GAX59740.1"/>
    </source>
</evidence>
<dbReference type="SUPFAM" id="SSF56112">
    <property type="entry name" value="Protein kinase-like (PK-like)"/>
    <property type="match status" value="1"/>
</dbReference>
<dbReference type="GO" id="GO:0004674">
    <property type="term" value="F:protein serine/threonine kinase activity"/>
    <property type="evidence" value="ECO:0007669"/>
    <property type="project" value="UniProtKB-KW"/>
</dbReference>
<sequence>MTLYIKKEYENRMSDDDIKKLFDLCKKPLSAPNVVDRNELSNSYIGRASCKTLSMDGLADDRFVVREYWHGGMIGRIFRDCFWEGMRPVNELLVSEAVSNGGVKTAEIIAIVKKRVMGRLYKFRMVTREITESIDLIELLLHSRENQLLKQKKQIINKLAKAVNDMHNVGIYHADLHLKNILVQSNSGICINVYIIDLDKSHQYEKLSFHRRMKNIMRLDRSVVKMRRKKSNLFGKTFPFPVSKTDRIRFLKRYIETGSESVKPIKYYIQSYSKAHGLHRLWWSLGGG</sequence>
<protein>
    <submittedName>
        <fullName evidence="2">Serine/threonine protein kinase</fullName>
    </submittedName>
</protein>
<dbReference type="Proteomes" id="UP000218542">
    <property type="component" value="Unassembled WGS sequence"/>
</dbReference>
<reference evidence="3" key="1">
    <citation type="journal article" date="2017" name="Environ. Microbiol. Rep.">
        <title>Genetic Diversity of Marine Anaerobic Ammonium-Oxidizing Bacteria as Revealed by Genomic and Proteomic Analyses of 'Candidatus Scalindua japonica'.</title>
        <authorList>
            <person name="Oshiki M."/>
            <person name="Mizuto K."/>
            <person name="Kimura Z."/>
            <person name="Kindaichi T."/>
            <person name="Satoh H."/>
            <person name="Okabe S."/>
        </authorList>
    </citation>
    <scope>NUCLEOTIDE SEQUENCE [LARGE SCALE GENOMIC DNA]</scope>
    <source>
        <strain evidence="3">husup-a2</strain>
    </source>
</reference>
<dbReference type="GO" id="GO:0005524">
    <property type="term" value="F:ATP binding"/>
    <property type="evidence" value="ECO:0007669"/>
    <property type="project" value="InterPro"/>
</dbReference>
<dbReference type="AlphaFoldDB" id="A0A286TV01"/>
<proteinExistence type="predicted"/>
<evidence type="ECO:0000259" key="1">
    <source>
        <dbReference type="PROSITE" id="PS50011"/>
    </source>
</evidence>
<dbReference type="InterPro" id="IPR000719">
    <property type="entry name" value="Prot_kinase_dom"/>
</dbReference>
<feature type="domain" description="Protein kinase" evidence="1">
    <location>
        <begin position="1"/>
        <end position="288"/>
    </location>
</feature>
<comment type="caution">
    <text evidence="2">The sequence shown here is derived from an EMBL/GenBank/DDBJ whole genome shotgun (WGS) entry which is preliminary data.</text>
</comment>
<keyword evidence="3" id="KW-1185">Reference proteome</keyword>
<keyword evidence="2" id="KW-0723">Serine/threonine-protein kinase</keyword>
<keyword evidence="2" id="KW-0808">Transferase</keyword>
<evidence type="ECO:0000313" key="3">
    <source>
        <dbReference type="Proteomes" id="UP000218542"/>
    </source>
</evidence>
<gene>
    <name evidence="2" type="ORF">SCALIN_C04_0228</name>
</gene>